<proteinExistence type="predicted"/>
<evidence type="ECO:0000313" key="3">
    <source>
        <dbReference type="Proteomes" id="UP001190700"/>
    </source>
</evidence>
<reference evidence="2 3" key="1">
    <citation type="journal article" date="2015" name="Genome Biol. Evol.">
        <title>Comparative Genomics of a Bacterivorous Green Alga Reveals Evolutionary Causalities and Consequences of Phago-Mixotrophic Mode of Nutrition.</title>
        <authorList>
            <person name="Burns J.A."/>
            <person name="Paasch A."/>
            <person name="Narechania A."/>
            <person name="Kim E."/>
        </authorList>
    </citation>
    <scope>NUCLEOTIDE SEQUENCE [LARGE SCALE GENOMIC DNA]</scope>
    <source>
        <strain evidence="2 3">PLY_AMNH</strain>
    </source>
</reference>
<evidence type="ECO:0000256" key="1">
    <source>
        <dbReference type="SAM" id="MobiDB-lite"/>
    </source>
</evidence>
<sequence>MPLNINAFDFRLEYASAFRKFCKCAYREPDVCGTFICTGFLYKCRVRKIIFESGDSRKSPTHLVIERAKIDEEFRPELPLDECETREATDKIFKDGFFIPVTIAKKWKLHPFDHARTASSAPSAGVIFKPRAKSLFSRGSTTTHPVPAKECASDKRPREAAKAAEEPLKKRGRKKKIDAESVVVFSAPAEDHAVFEDCGFDFKIPDHIEVPSVLTLSKDLGSRAISDTNMRFFLTLLQCEYVKLCELEWEKLRKNACPTRLKIVEDEIDAAKRCIWQGVPAVQKRKFDQFYKLWMRFPFIRHVKNAKRLSVTFFIEKFNKFRDVLSISSSDLCAMIAR</sequence>
<dbReference type="Proteomes" id="UP001190700">
    <property type="component" value="Unassembled WGS sequence"/>
</dbReference>
<comment type="caution">
    <text evidence="2">The sequence shown here is derived from an EMBL/GenBank/DDBJ whole genome shotgun (WGS) entry which is preliminary data.</text>
</comment>
<evidence type="ECO:0000313" key="2">
    <source>
        <dbReference type="EMBL" id="KAK3289897.1"/>
    </source>
</evidence>
<feature type="compositionally biased region" description="Basic and acidic residues" evidence="1">
    <location>
        <begin position="151"/>
        <end position="169"/>
    </location>
</feature>
<protein>
    <submittedName>
        <fullName evidence="2">Uncharacterized protein</fullName>
    </submittedName>
</protein>
<feature type="region of interest" description="Disordered" evidence="1">
    <location>
        <begin position="137"/>
        <end position="172"/>
    </location>
</feature>
<keyword evidence="3" id="KW-1185">Reference proteome</keyword>
<gene>
    <name evidence="2" type="ORF">CYMTET_2692</name>
</gene>
<name>A0AAE0H4R8_9CHLO</name>
<accession>A0AAE0H4R8</accession>
<dbReference type="AlphaFoldDB" id="A0AAE0H4R8"/>
<organism evidence="2 3">
    <name type="scientific">Cymbomonas tetramitiformis</name>
    <dbReference type="NCBI Taxonomy" id="36881"/>
    <lineage>
        <taxon>Eukaryota</taxon>
        <taxon>Viridiplantae</taxon>
        <taxon>Chlorophyta</taxon>
        <taxon>Pyramimonadophyceae</taxon>
        <taxon>Pyramimonadales</taxon>
        <taxon>Pyramimonadaceae</taxon>
        <taxon>Cymbomonas</taxon>
    </lineage>
</organism>
<dbReference type="EMBL" id="LGRX02000010">
    <property type="protein sequence ID" value="KAK3289897.1"/>
    <property type="molecule type" value="Genomic_DNA"/>
</dbReference>